<dbReference type="Pfam" id="PF00651">
    <property type="entry name" value="BTB"/>
    <property type="match status" value="1"/>
</dbReference>
<dbReference type="InterPro" id="IPR011333">
    <property type="entry name" value="SKP1/BTB/POZ_sf"/>
</dbReference>
<evidence type="ECO:0000259" key="1">
    <source>
        <dbReference type="Pfam" id="PF00651"/>
    </source>
</evidence>
<proteinExistence type="predicted"/>
<name>A0A2A9MAR9_BESBE</name>
<dbReference type="InterPro" id="IPR000210">
    <property type="entry name" value="BTB/POZ_dom"/>
</dbReference>
<accession>A0A2A9MAR9</accession>
<dbReference type="Proteomes" id="UP000224006">
    <property type="component" value="Chromosome IV"/>
</dbReference>
<dbReference type="RefSeq" id="XP_029219577.1">
    <property type="nucleotide sequence ID" value="XM_029363654.1"/>
</dbReference>
<dbReference type="GeneID" id="40310148"/>
<gene>
    <name evidence="2" type="ORF">BESB_052190</name>
</gene>
<keyword evidence="3" id="KW-1185">Reference proteome</keyword>
<feature type="domain" description="BTB" evidence="1">
    <location>
        <begin position="4"/>
        <end position="64"/>
    </location>
</feature>
<organism evidence="2 3">
    <name type="scientific">Besnoitia besnoiti</name>
    <name type="common">Apicomplexan protozoan</name>
    <dbReference type="NCBI Taxonomy" id="94643"/>
    <lineage>
        <taxon>Eukaryota</taxon>
        <taxon>Sar</taxon>
        <taxon>Alveolata</taxon>
        <taxon>Apicomplexa</taxon>
        <taxon>Conoidasida</taxon>
        <taxon>Coccidia</taxon>
        <taxon>Eucoccidiorida</taxon>
        <taxon>Eimeriorina</taxon>
        <taxon>Sarcocystidae</taxon>
        <taxon>Besnoitia</taxon>
    </lineage>
</organism>
<dbReference type="AlphaFoldDB" id="A0A2A9MAR9"/>
<evidence type="ECO:0000313" key="3">
    <source>
        <dbReference type="Proteomes" id="UP000224006"/>
    </source>
</evidence>
<protein>
    <recommendedName>
        <fullName evidence="1">BTB domain-containing protein</fullName>
    </recommendedName>
</protein>
<sequence length="136" mass="15964">MFEKRNMAIDLSHIQIEDFRKFKNLLYTGCLDEEPSDDELLDLFELVDHYQVQHLCEVLAEHIHRRLSPQNFDKFCHFSITHCSELLRLPCCIYAASNDNVKAQFNGGKLSEPVTEELARFFDVDVNPSKKRRFSL</sequence>
<evidence type="ECO:0000313" key="2">
    <source>
        <dbReference type="EMBL" id="PFH35568.1"/>
    </source>
</evidence>
<dbReference type="SUPFAM" id="SSF54695">
    <property type="entry name" value="POZ domain"/>
    <property type="match status" value="1"/>
</dbReference>
<dbReference type="EMBL" id="NWUJ01000004">
    <property type="protein sequence ID" value="PFH35568.1"/>
    <property type="molecule type" value="Genomic_DNA"/>
</dbReference>
<comment type="caution">
    <text evidence="2">The sequence shown here is derived from an EMBL/GenBank/DDBJ whole genome shotgun (WGS) entry which is preliminary data.</text>
</comment>
<dbReference type="KEGG" id="bbes:BESB_052190"/>
<dbReference type="OrthoDB" id="329359at2759"/>
<reference evidence="2 3" key="1">
    <citation type="submission" date="2017-09" db="EMBL/GenBank/DDBJ databases">
        <title>Genome sequencing of Besnoitia besnoiti strain Bb-Ger1.</title>
        <authorList>
            <person name="Schares G."/>
            <person name="Venepally P."/>
            <person name="Lorenzi H.A."/>
        </authorList>
    </citation>
    <scope>NUCLEOTIDE SEQUENCE [LARGE SCALE GENOMIC DNA]</scope>
    <source>
        <strain evidence="2 3">Bb-Ger1</strain>
    </source>
</reference>
<dbReference type="VEuPathDB" id="ToxoDB:BESB_052190"/>
<dbReference type="Gene3D" id="3.30.710.10">
    <property type="entry name" value="Potassium Channel Kv1.1, Chain A"/>
    <property type="match status" value="1"/>
</dbReference>